<comment type="caution">
    <text evidence="1">The sequence shown here is derived from an EMBL/GenBank/DDBJ whole genome shotgun (WGS) entry which is preliminary data.</text>
</comment>
<dbReference type="RefSeq" id="WP_169501259.1">
    <property type="nucleotide sequence ID" value="NZ_JABBFZ010000029.1"/>
</dbReference>
<proteinExistence type="predicted"/>
<name>A0A7Y0FGJ1_9BURK</name>
<protein>
    <recommendedName>
        <fullName evidence="3">DUF2783 domain-containing protein</fullName>
    </recommendedName>
</protein>
<gene>
    <name evidence="1" type="ORF">HHL14_30155</name>
</gene>
<accession>A0A7Y0FGJ1</accession>
<sequence>MTDSDLDLVYTKLCKTLTQEGEAQASLYLARLALLCLTELDDPGRALELIEAAKLEEASTVPATAV</sequence>
<dbReference type="Proteomes" id="UP000583127">
    <property type="component" value="Unassembled WGS sequence"/>
</dbReference>
<organism evidence="1 2">
    <name type="scientific">Paraburkholderia antibiotica</name>
    <dbReference type="NCBI Taxonomy" id="2728839"/>
    <lineage>
        <taxon>Bacteria</taxon>
        <taxon>Pseudomonadati</taxon>
        <taxon>Pseudomonadota</taxon>
        <taxon>Betaproteobacteria</taxon>
        <taxon>Burkholderiales</taxon>
        <taxon>Burkholderiaceae</taxon>
        <taxon>Paraburkholderia</taxon>
    </lineage>
</organism>
<reference evidence="1 2" key="1">
    <citation type="submission" date="2020-04" db="EMBL/GenBank/DDBJ databases">
        <title>Paraburkholderia sp. G-4-1-8 isolated from soil.</title>
        <authorList>
            <person name="Dahal R.H."/>
        </authorList>
    </citation>
    <scope>NUCLEOTIDE SEQUENCE [LARGE SCALE GENOMIC DNA]</scope>
    <source>
        <strain evidence="1 2">G-4-1-8</strain>
    </source>
</reference>
<evidence type="ECO:0008006" key="3">
    <source>
        <dbReference type="Google" id="ProtNLM"/>
    </source>
</evidence>
<evidence type="ECO:0000313" key="2">
    <source>
        <dbReference type="Proteomes" id="UP000583127"/>
    </source>
</evidence>
<dbReference type="EMBL" id="JABBFZ010000029">
    <property type="protein sequence ID" value="NML35075.1"/>
    <property type="molecule type" value="Genomic_DNA"/>
</dbReference>
<keyword evidence="2" id="KW-1185">Reference proteome</keyword>
<dbReference type="AlphaFoldDB" id="A0A7Y0FGJ1"/>
<evidence type="ECO:0000313" key="1">
    <source>
        <dbReference type="EMBL" id="NML35075.1"/>
    </source>
</evidence>